<evidence type="ECO:0000256" key="3">
    <source>
        <dbReference type="ARBA" id="ARBA00022452"/>
    </source>
</evidence>
<comment type="similarity">
    <text evidence="11 12">Belongs to the TonB-dependent receptor family.</text>
</comment>
<evidence type="ECO:0000256" key="2">
    <source>
        <dbReference type="ARBA" id="ARBA00022448"/>
    </source>
</evidence>
<dbReference type="SUPFAM" id="SSF56935">
    <property type="entry name" value="Porins"/>
    <property type="match status" value="1"/>
</dbReference>
<evidence type="ECO:0000256" key="5">
    <source>
        <dbReference type="ARBA" id="ARBA00022692"/>
    </source>
</evidence>
<evidence type="ECO:0000256" key="12">
    <source>
        <dbReference type="RuleBase" id="RU003357"/>
    </source>
</evidence>
<dbReference type="InterPro" id="IPR039426">
    <property type="entry name" value="TonB-dep_rcpt-like"/>
</dbReference>
<evidence type="ECO:0000256" key="1">
    <source>
        <dbReference type="ARBA" id="ARBA00004571"/>
    </source>
</evidence>
<keyword evidence="2 11" id="KW-0813">Transport</keyword>
<evidence type="ECO:0000256" key="13">
    <source>
        <dbReference type="SAM" id="SignalP"/>
    </source>
</evidence>
<keyword evidence="4" id="KW-0410">Iron transport</keyword>
<evidence type="ECO:0000313" key="16">
    <source>
        <dbReference type="EMBL" id="QVK22285.1"/>
    </source>
</evidence>
<dbReference type="Pfam" id="PF07715">
    <property type="entry name" value="Plug"/>
    <property type="match status" value="1"/>
</dbReference>
<organism evidence="16 17">
    <name type="scientific">Shewanella dokdonensis</name>
    <dbReference type="NCBI Taxonomy" id="712036"/>
    <lineage>
        <taxon>Bacteria</taxon>
        <taxon>Pseudomonadati</taxon>
        <taxon>Pseudomonadota</taxon>
        <taxon>Gammaproteobacteria</taxon>
        <taxon>Alteromonadales</taxon>
        <taxon>Shewanellaceae</taxon>
        <taxon>Shewanella</taxon>
    </lineage>
</organism>
<dbReference type="Pfam" id="PF00593">
    <property type="entry name" value="TonB_dep_Rec_b-barrel"/>
    <property type="match status" value="1"/>
</dbReference>
<sequence>MLPLPSSLEKKSPLAKAIGLSLGLVALSLSTQALADEAVPDQDPSASDNKSIEKIVVTATKRNERLQDVPLSMEVLDAKQLAENGKNKLADYFAEIPGLSYVSSAMSSTIVMRGVGTDAGIGTRPTSGVTIDDVPYGSATNTGVIPDLDPSDIQQIEVLRGPQGTLYGASSMGGLVKYVSVDPNASYATGRLEVGGSSVAHGGNGYSVRASGNVPVSEDFALRASAFKREDPSFVTNTRDGSDNSVKSKGGRVAMIWYPSETVTIRSSAMFQNTTQDNTATVDVTPELQPVYDDYQHNRMVGTDSYEGQTRFYTTKITGDLGWGTLDSITGYTEHRAAAKQDVGYTSIGILAPMFAGMMGLDYEEAGAFIDNRYDEDKLSQEFRLSSKDDVRLQWQVGLFYTREDVNSTQNFYLGDNVTGNYFAASPLLISMGDDRYRETAVFGNTTYKITDKLDVTIGGRFSKYKMDGDSTTGGMLVDADETYESYDDNIFTYLLSSRYHFDEEMMMYARIASGYRAGGSNGNLVPGIPAGYDSDKLVSYELGFKGGFFDSALTLNATAYYIDWSDLQISQVDLTYGSNYTTNAGKAASQGLELSLGYNFLEDWQFNASYAYTDASLAEDIPGYVDGSTAYGKDGDRMPFSAKNSGTASLSHNFDLGNGMLLSFSGNVTYMGDRYMQFTQSSAISRIHLPSYTTVGLSSTLSYDNWALTLYANNLFDKEGYISANRRGTATATDDVNYGAVVIQPQTVGLTLSWQM</sequence>
<evidence type="ECO:0000313" key="17">
    <source>
        <dbReference type="Proteomes" id="UP000676428"/>
    </source>
</evidence>
<keyword evidence="9 11" id="KW-0472">Membrane</keyword>
<keyword evidence="5 11" id="KW-0812">Transmembrane</keyword>
<accession>A0ABX8DBY6</accession>
<feature type="domain" description="TonB-dependent receptor plug" evidence="15">
    <location>
        <begin position="66"/>
        <end position="174"/>
    </location>
</feature>
<feature type="signal peptide" evidence="13">
    <location>
        <begin position="1"/>
        <end position="35"/>
    </location>
</feature>
<dbReference type="PANTHER" id="PTHR32552:SF81">
    <property type="entry name" value="TONB-DEPENDENT OUTER MEMBRANE RECEPTOR"/>
    <property type="match status" value="1"/>
</dbReference>
<evidence type="ECO:0000259" key="15">
    <source>
        <dbReference type="Pfam" id="PF07715"/>
    </source>
</evidence>
<name>A0ABX8DBY6_9GAMM</name>
<dbReference type="CDD" id="cd01347">
    <property type="entry name" value="ligand_gated_channel"/>
    <property type="match status" value="1"/>
</dbReference>
<keyword evidence="10 11" id="KW-0998">Cell outer membrane</keyword>
<keyword evidence="8 12" id="KW-0798">TonB box</keyword>
<dbReference type="Proteomes" id="UP000676428">
    <property type="component" value="Chromosome"/>
</dbReference>
<comment type="subcellular location">
    <subcellularLocation>
        <location evidence="1 11">Cell outer membrane</location>
        <topology evidence="1 11">Multi-pass membrane protein</topology>
    </subcellularLocation>
</comment>
<keyword evidence="7" id="KW-0406">Ion transport</keyword>
<keyword evidence="3 11" id="KW-1134">Transmembrane beta strand</keyword>
<evidence type="ECO:0000256" key="8">
    <source>
        <dbReference type="ARBA" id="ARBA00023077"/>
    </source>
</evidence>
<evidence type="ECO:0000256" key="11">
    <source>
        <dbReference type="PROSITE-ProRule" id="PRU01360"/>
    </source>
</evidence>
<keyword evidence="13" id="KW-0732">Signal</keyword>
<gene>
    <name evidence="16" type="ORF">KHX94_12775</name>
</gene>
<evidence type="ECO:0000256" key="4">
    <source>
        <dbReference type="ARBA" id="ARBA00022496"/>
    </source>
</evidence>
<keyword evidence="16" id="KW-0675">Receptor</keyword>
<evidence type="ECO:0000256" key="6">
    <source>
        <dbReference type="ARBA" id="ARBA00023004"/>
    </source>
</evidence>
<dbReference type="EMBL" id="CP074572">
    <property type="protein sequence ID" value="QVK22285.1"/>
    <property type="molecule type" value="Genomic_DNA"/>
</dbReference>
<keyword evidence="6" id="KW-0408">Iron</keyword>
<proteinExistence type="inferred from homology"/>
<dbReference type="InterPro" id="IPR012910">
    <property type="entry name" value="Plug_dom"/>
</dbReference>
<evidence type="ECO:0000256" key="9">
    <source>
        <dbReference type="ARBA" id="ARBA00023136"/>
    </source>
</evidence>
<dbReference type="PROSITE" id="PS52016">
    <property type="entry name" value="TONB_DEPENDENT_REC_3"/>
    <property type="match status" value="1"/>
</dbReference>
<dbReference type="PANTHER" id="PTHR32552">
    <property type="entry name" value="FERRICHROME IRON RECEPTOR-RELATED"/>
    <property type="match status" value="1"/>
</dbReference>
<evidence type="ECO:0000256" key="10">
    <source>
        <dbReference type="ARBA" id="ARBA00023237"/>
    </source>
</evidence>
<protein>
    <submittedName>
        <fullName evidence="16">TonB-dependent receptor</fullName>
    </submittedName>
</protein>
<keyword evidence="17" id="KW-1185">Reference proteome</keyword>
<evidence type="ECO:0000259" key="14">
    <source>
        <dbReference type="Pfam" id="PF00593"/>
    </source>
</evidence>
<dbReference type="InterPro" id="IPR000531">
    <property type="entry name" value="Beta-barrel_TonB"/>
</dbReference>
<dbReference type="RefSeq" id="WP_213680941.1">
    <property type="nucleotide sequence ID" value="NZ_CP074572.1"/>
</dbReference>
<feature type="domain" description="TonB-dependent receptor-like beta-barrel" evidence="14">
    <location>
        <begin position="270"/>
        <end position="716"/>
    </location>
</feature>
<evidence type="ECO:0000256" key="7">
    <source>
        <dbReference type="ARBA" id="ARBA00023065"/>
    </source>
</evidence>
<feature type="chain" id="PRO_5045226661" evidence="13">
    <location>
        <begin position="36"/>
        <end position="757"/>
    </location>
</feature>
<dbReference type="Gene3D" id="2.40.170.20">
    <property type="entry name" value="TonB-dependent receptor, beta-barrel domain"/>
    <property type="match status" value="1"/>
</dbReference>
<dbReference type="InterPro" id="IPR036942">
    <property type="entry name" value="Beta-barrel_TonB_sf"/>
</dbReference>
<reference evidence="16 17" key="1">
    <citation type="journal article" date="2012" name="Int. J. Syst. Evol. Microbiol.">
        <title>Shewanella dokdonensis sp. nov., isolated from seawater.</title>
        <authorList>
            <person name="Sung H.R."/>
            <person name="Yoon J.H."/>
            <person name="Ghim S.Y."/>
        </authorList>
    </citation>
    <scope>NUCLEOTIDE SEQUENCE [LARGE SCALE GENOMIC DNA]</scope>
    <source>
        <strain evidence="16 17">DSM 23626</strain>
    </source>
</reference>